<name>A0ABS7TA29_9GAMM</name>
<comment type="caution">
    <text evidence="2">The sequence shown here is derived from an EMBL/GenBank/DDBJ whole genome shotgun (WGS) entry which is preliminary data.</text>
</comment>
<keyword evidence="3" id="KW-1185">Reference proteome</keyword>
<dbReference type="Proteomes" id="UP001430954">
    <property type="component" value="Unassembled WGS sequence"/>
</dbReference>
<reference evidence="2 3" key="1">
    <citation type="submission" date="2021-09" db="EMBL/GenBank/DDBJ databases">
        <title>Lysobacter sp. 13A isolated from the river sediment.</title>
        <authorList>
            <person name="Liu H."/>
            <person name="Li S."/>
            <person name="Mao S."/>
        </authorList>
    </citation>
    <scope>NUCLEOTIDE SEQUENCE [LARGE SCALE GENOMIC DNA]</scope>
    <source>
        <strain evidence="2 3">13A</strain>
    </source>
</reference>
<feature type="region of interest" description="Disordered" evidence="1">
    <location>
        <begin position="49"/>
        <end position="77"/>
    </location>
</feature>
<feature type="non-terminal residue" evidence="2">
    <location>
        <position position="77"/>
    </location>
</feature>
<accession>A0ABS7TA29</accession>
<evidence type="ECO:0000313" key="2">
    <source>
        <dbReference type="EMBL" id="MBZ4040739.1"/>
    </source>
</evidence>
<dbReference type="RefSeq" id="WP_223677186.1">
    <property type="nucleotide sequence ID" value="NZ_JAINZW010000096.1"/>
</dbReference>
<evidence type="ECO:0000256" key="1">
    <source>
        <dbReference type="SAM" id="MobiDB-lite"/>
    </source>
</evidence>
<organism evidence="2 3">
    <name type="scientific">Novilysobacter selenitireducens</name>
    <dbReference type="NCBI Taxonomy" id="2872639"/>
    <lineage>
        <taxon>Bacteria</taxon>
        <taxon>Pseudomonadati</taxon>
        <taxon>Pseudomonadota</taxon>
        <taxon>Gammaproteobacteria</taxon>
        <taxon>Lysobacterales</taxon>
        <taxon>Lysobacteraceae</taxon>
        <taxon>Novilysobacter</taxon>
    </lineage>
</organism>
<dbReference type="EMBL" id="JAINZW010000096">
    <property type="protein sequence ID" value="MBZ4040739.1"/>
    <property type="molecule type" value="Genomic_DNA"/>
</dbReference>
<gene>
    <name evidence="2" type="ORF">K6753_14530</name>
</gene>
<evidence type="ECO:0000313" key="3">
    <source>
        <dbReference type="Proteomes" id="UP001430954"/>
    </source>
</evidence>
<proteinExistence type="predicted"/>
<sequence>MDEPDGPDVVALTPAHRADRFRRAIARVTALDAKIAPQCRRGDRRVARAVGHAGPTVDRVAAAPRQGAGTGRHHRAR</sequence>
<protein>
    <submittedName>
        <fullName evidence="2">Uncharacterized protein</fullName>
    </submittedName>
</protein>